<evidence type="ECO:0000313" key="1">
    <source>
        <dbReference type="EMBL" id="GAI73468.1"/>
    </source>
</evidence>
<reference evidence="1" key="1">
    <citation type="journal article" date="2014" name="Front. Microbiol.">
        <title>High frequency of phylogenetically diverse reductive dehalogenase-homologous genes in deep subseafloor sedimentary metagenomes.</title>
        <authorList>
            <person name="Kawai M."/>
            <person name="Futagami T."/>
            <person name="Toyoda A."/>
            <person name="Takaki Y."/>
            <person name="Nishi S."/>
            <person name="Hori S."/>
            <person name="Arai W."/>
            <person name="Tsubouchi T."/>
            <person name="Morono Y."/>
            <person name="Uchiyama I."/>
            <person name="Ito T."/>
            <person name="Fujiyama A."/>
            <person name="Inagaki F."/>
            <person name="Takami H."/>
        </authorList>
    </citation>
    <scope>NUCLEOTIDE SEQUENCE</scope>
    <source>
        <strain evidence="1">Expedition CK06-06</strain>
    </source>
</reference>
<dbReference type="EMBL" id="BARW01014130">
    <property type="protein sequence ID" value="GAI73468.1"/>
    <property type="molecule type" value="Genomic_DNA"/>
</dbReference>
<feature type="non-terminal residue" evidence="1">
    <location>
        <position position="1"/>
    </location>
</feature>
<sequence>NSCKDGVGHLWSIDKDAERTKNAVERIQNSKLNKYWDTPEI</sequence>
<name>X1QYZ3_9ZZZZ</name>
<gene>
    <name evidence="1" type="ORF">S12H4_25318</name>
</gene>
<comment type="caution">
    <text evidence="1">The sequence shown here is derived from an EMBL/GenBank/DDBJ whole genome shotgun (WGS) entry which is preliminary data.</text>
</comment>
<organism evidence="1">
    <name type="scientific">marine sediment metagenome</name>
    <dbReference type="NCBI Taxonomy" id="412755"/>
    <lineage>
        <taxon>unclassified sequences</taxon>
        <taxon>metagenomes</taxon>
        <taxon>ecological metagenomes</taxon>
    </lineage>
</organism>
<protein>
    <submittedName>
        <fullName evidence="1">Uncharacterized protein</fullName>
    </submittedName>
</protein>
<proteinExistence type="predicted"/>
<dbReference type="AlphaFoldDB" id="X1QYZ3"/>
<accession>X1QYZ3</accession>